<dbReference type="Proteomes" id="UP000267821">
    <property type="component" value="Unassembled WGS sequence"/>
</dbReference>
<keyword evidence="1" id="KW-0479">Metal-binding</keyword>
<evidence type="ECO:0000256" key="1">
    <source>
        <dbReference type="PROSITE-ProRule" id="PRU00047"/>
    </source>
</evidence>
<evidence type="ECO:0000256" key="2">
    <source>
        <dbReference type="SAM" id="MobiDB-lite"/>
    </source>
</evidence>
<dbReference type="InParanoid" id="A0A3N4LPS9"/>
<reference evidence="4 5" key="1">
    <citation type="journal article" date="2018" name="Nat. Ecol. Evol.">
        <title>Pezizomycetes genomes reveal the molecular basis of ectomycorrhizal truffle lifestyle.</title>
        <authorList>
            <person name="Murat C."/>
            <person name="Payen T."/>
            <person name="Noel B."/>
            <person name="Kuo A."/>
            <person name="Morin E."/>
            <person name="Chen J."/>
            <person name="Kohler A."/>
            <person name="Krizsan K."/>
            <person name="Balestrini R."/>
            <person name="Da Silva C."/>
            <person name="Montanini B."/>
            <person name="Hainaut M."/>
            <person name="Levati E."/>
            <person name="Barry K.W."/>
            <person name="Belfiori B."/>
            <person name="Cichocki N."/>
            <person name="Clum A."/>
            <person name="Dockter R.B."/>
            <person name="Fauchery L."/>
            <person name="Guy J."/>
            <person name="Iotti M."/>
            <person name="Le Tacon F."/>
            <person name="Lindquist E.A."/>
            <person name="Lipzen A."/>
            <person name="Malagnac F."/>
            <person name="Mello A."/>
            <person name="Molinier V."/>
            <person name="Miyauchi S."/>
            <person name="Poulain J."/>
            <person name="Riccioni C."/>
            <person name="Rubini A."/>
            <person name="Sitrit Y."/>
            <person name="Splivallo R."/>
            <person name="Traeger S."/>
            <person name="Wang M."/>
            <person name="Zifcakova L."/>
            <person name="Wipf D."/>
            <person name="Zambonelli A."/>
            <person name="Paolocci F."/>
            <person name="Nowrousian M."/>
            <person name="Ottonello S."/>
            <person name="Baldrian P."/>
            <person name="Spatafora J.W."/>
            <person name="Henrissat B."/>
            <person name="Nagy L.G."/>
            <person name="Aury J.M."/>
            <person name="Wincker P."/>
            <person name="Grigoriev I.V."/>
            <person name="Bonfante P."/>
            <person name="Martin F.M."/>
        </authorList>
    </citation>
    <scope>NUCLEOTIDE SEQUENCE [LARGE SCALE GENOMIC DNA]</scope>
    <source>
        <strain evidence="4 5">ATCC MYA-4762</strain>
    </source>
</reference>
<accession>A0A3N4LPS9</accession>
<feature type="domain" description="CCHC-type" evidence="3">
    <location>
        <begin position="103"/>
        <end position="117"/>
    </location>
</feature>
<gene>
    <name evidence="4" type="ORF">L211DRAFT_793189</name>
</gene>
<dbReference type="InterPro" id="IPR036875">
    <property type="entry name" value="Znf_CCHC_sf"/>
</dbReference>
<feature type="non-terminal residue" evidence="4">
    <location>
        <position position="1"/>
    </location>
</feature>
<proteinExistence type="predicted"/>
<dbReference type="GO" id="GO:0003676">
    <property type="term" value="F:nucleic acid binding"/>
    <property type="evidence" value="ECO:0007669"/>
    <property type="project" value="InterPro"/>
</dbReference>
<dbReference type="EMBL" id="ML121580">
    <property type="protein sequence ID" value="RPB19975.1"/>
    <property type="molecule type" value="Genomic_DNA"/>
</dbReference>
<evidence type="ECO:0000313" key="4">
    <source>
        <dbReference type="EMBL" id="RPB19975.1"/>
    </source>
</evidence>
<dbReference type="OrthoDB" id="8026949at2759"/>
<dbReference type="InterPro" id="IPR001878">
    <property type="entry name" value="Znf_CCHC"/>
</dbReference>
<dbReference type="GO" id="GO:0008270">
    <property type="term" value="F:zinc ion binding"/>
    <property type="evidence" value="ECO:0007669"/>
    <property type="project" value="UniProtKB-KW"/>
</dbReference>
<evidence type="ECO:0000313" key="5">
    <source>
        <dbReference type="Proteomes" id="UP000267821"/>
    </source>
</evidence>
<sequence length="152" mass="17123">LSKHLMEYSRALPDVTFRDMEEAFRSDDNFRVHLIAMETQTFGNKTIVNLQGKPDQKYVVKFQFGAKPKRSGLVGALIATSAEENLARLEEAGFIMDGTKPYCARCKQTGHIVKSCPTEKPEHVGEKRDENSIRERPVPASASIWAMTTITY</sequence>
<dbReference type="AlphaFoldDB" id="A0A3N4LPS9"/>
<protein>
    <recommendedName>
        <fullName evidence="3">CCHC-type domain-containing protein</fullName>
    </recommendedName>
</protein>
<dbReference type="PROSITE" id="PS50158">
    <property type="entry name" value="ZF_CCHC"/>
    <property type="match status" value="1"/>
</dbReference>
<name>A0A3N4LPS9_9PEZI</name>
<evidence type="ECO:0000259" key="3">
    <source>
        <dbReference type="PROSITE" id="PS50158"/>
    </source>
</evidence>
<dbReference type="Gene3D" id="4.10.60.10">
    <property type="entry name" value="Zinc finger, CCHC-type"/>
    <property type="match status" value="1"/>
</dbReference>
<keyword evidence="1" id="KW-0862">Zinc</keyword>
<keyword evidence="1" id="KW-0863">Zinc-finger</keyword>
<feature type="region of interest" description="Disordered" evidence="2">
    <location>
        <begin position="117"/>
        <end position="136"/>
    </location>
</feature>
<dbReference type="SUPFAM" id="SSF57756">
    <property type="entry name" value="Retrovirus zinc finger-like domains"/>
    <property type="match status" value="1"/>
</dbReference>
<organism evidence="4 5">
    <name type="scientific">Terfezia boudieri ATCC MYA-4762</name>
    <dbReference type="NCBI Taxonomy" id="1051890"/>
    <lineage>
        <taxon>Eukaryota</taxon>
        <taxon>Fungi</taxon>
        <taxon>Dikarya</taxon>
        <taxon>Ascomycota</taxon>
        <taxon>Pezizomycotina</taxon>
        <taxon>Pezizomycetes</taxon>
        <taxon>Pezizales</taxon>
        <taxon>Pezizaceae</taxon>
        <taxon>Terfezia</taxon>
    </lineage>
</organism>
<dbReference type="STRING" id="1051890.A0A3N4LPS9"/>
<keyword evidence="5" id="KW-1185">Reference proteome</keyword>